<dbReference type="Gene3D" id="3.10.105.10">
    <property type="entry name" value="Dipeptide-binding Protein, Domain 3"/>
    <property type="match status" value="1"/>
</dbReference>
<keyword evidence="8" id="KW-1185">Reference proteome</keyword>
<evidence type="ECO:0000256" key="5">
    <source>
        <dbReference type="SAM" id="SignalP"/>
    </source>
</evidence>
<evidence type="ECO:0000256" key="2">
    <source>
        <dbReference type="ARBA" id="ARBA00005695"/>
    </source>
</evidence>
<dbReference type="EMBL" id="FMXC01000014">
    <property type="protein sequence ID" value="SDA57142.1"/>
    <property type="molecule type" value="Genomic_DNA"/>
</dbReference>
<evidence type="ECO:0000313" key="7">
    <source>
        <dbReference type="EMBL" id="SDA57142.1"/>
    </source>
</evidence>
<dbReference type="InterPro" id="IPR000914">
    <property type="entry name" value="SBP_5_dom"/>
</dbReference>
<feature type="signal peptide" evidence="5">
    <location>
        <begin position="1"/>
        <end position="22"/>
    </location>
</feature>
<dbReference type="Gene3D" id="3.40.190.10">
    <property type="entry name" value="Periplasmic binding protein-like II"/>
    <property type="match status" value="1"/>
</dbReference>
<dbReference type="PROSITE" id="PS51257">
    <property type="entry name" value="PROKAR_LIPOPROTEIN"/>
    <property type="match status" value="1"/>
</dbReference>
<dbReference type="SUPFAM" id="SSF53850">
    <property type="entry name" value="Periplasmic binding protein-like II"/>
    <property type="match status" value="1"/>
</dbReference>
<evidence type="ECO:0000256" key="1">
    <source>
        <dbReference type="ARBA" id="ARBA00004196"/>
    </source>
</evidence>
<comment type="similarity">
    <text evidence="2">Belongs to the bacterial solute-binding protein 5 family.</text>
</comment>
<feature type="chain" id="PRO_5045934887" evidence="5">
    <location>
        <begin position="23"/>
        <end position="327"/>
    </location>
</feature>
<accession>A0ABY0MEK4</accession>
<name>A0ABY0MEK4_9LACO</name>
<dbReference type="Proteomes" id="UP000181860">
    <property type="component" value="Unassembled WGS sequence"/>
</dbReference>
<reference evidence="7 8" key="1">
    <citation type="submission" date="2016-10" db="EMBL/GenBank/DDBJ databases">
        <authorList>
            <person name="Varghese N."/>
            <person name="Submissions S."/>
        </authorList>
    </citation>
    <scope>NUCLEOTIDE SEQUENCE [LARGE SCALE GENOMIC DNA]</scope>
    <source>
        <strain evidence="7 8">ATCC 43761</strain>
    </source>
</reference>
<dbReference type="Gene3D" id="3.90.76.10">
    <property type="entry name" value="Dipeptide-binding Protein, Domain 1"/>
    <property type="match status" value="1"/>
</dbReference>
<dbReference type="PANTHER" id="PTHR30290">
    <property type="entry name" value="PERIPLASMIC BINDING COMPONENT OF ABC TRANSPORTER"/>
    <property type="match status" value="1"/>
</dbReference>
<protein>
    <submittedName>
        <fullName evidence="7">Oligopeptide transport system substrate-binding protein</fullName>
    </submittedName>
</protein>
<dbReference type="InterPro" id="IPR039424">
    <property type="entry name" value="SBP_5"/>
</dbReference>
<keyword evidence="3" id="KW-0813">Transport</keyword>
<feature type="domain" description="Solute-binding protein family 5" evidence="6">
    <location>
        <begin position="78"/>
        <end position="326"/>
    </location>
</feature>
<evidence type="ECO:0000256" key="4">
    <source>
        <dbReference type="ARBA" id="ARBA00022729"/>
    </source>
</evidence>
<sequence length="327" mass="36506">MNKWLKVLAGGLVMTSAATVLAACSNSKADSKGLEKSLTWMTTSEIQTLDQNKMVDTSSSEQATNVFEGLNRVGKNGKIEPGVATVSIASKDGLTWTFKLRNNAKWSNGNPVTADDFVYSLRRVMDPKTQSQQQNNYQAVKNAPEVVAGKKSPTSLGVEAKDKHTLVVHLTHPVPYFKTLTASSWNPVNEHTVKKYGKKYGTASKYVVYNGPFVSTGWTGSNLSWKLKKNNYYWDKKDVKLNTINYTVVKTPATDYTLYQARKLDGAFLDTQASKQLKHQNGYRVFKSDRTEYLTYNVAKNRDMANVNLRRAFSMVLNRKELASTVG</sequence>
<dbReference type="CDD" id="cd08504">
    <property type="entry name" value="PBP2_OppA"/>
    <property type="match status" value="1"/>
</dbReference>
<gene>
    <name evidence="7" type="ORF">SAMN02983011_01411</name>
</gene>
<evidence type="ECO:0000256" key="3">
    <source>
        <dbReference type="ARBA" id="ARBA00022448"/>
    </source>
</evidence>
<comment type="subcellular location">
    <subcellularLocation>
        <location evidence="1">Cell envelope</location>
    </subcellularLocation>
</comment>
<evidence type="ECO:0000313" key="8">
    <source>
        <dbReference type="Proteomes" id="UP000181860"/>
    </source>
</evidence>
<keyword evidence="4 5" id="KW-0732">Signal</keyword>
<dbReference type="PANTHER" id="PTHR30290:SF10">
    <property type="entry name" value="PERIPLASMIC OLIGOPEPTIDE-BINDING PROTEIN-RELATED"/>
    <property type="match status" value="1"/>
</dbReference>
<comment type="caution">
    <text evidence="7">The sequence shown here is derived from an EMBL/GenBank/DDBJ whole genome shotgun (WGS) entry which is preliminary data.</text>
</comment>
<organism evidence="7 8">
    <name type="scientific">Lactobacillus kefiranofaciens</name>
    <dbReference type="NCBI Taxonomy" id="267818"/>
    <lineage>
        <taxon>Bacteria</taxon>
        <taxon>Bacillati</taxon>
        <taxon>Bacillota</taxon>
        <taxon>Bacilli</taxon>
        <taxon>Lactobacillales</taxon>
        <taxon>Lactobacillaceae</taxon>
        <taxon>Lactobacillus</taxon>
    </lineage>
</organism>
<dbReference type="Pfam" id="PF00496">
    <property type="entry name" value="SBP_bac_5"/>
    <property type="match status" value="1"/>
</dbReference>
<proteinExistence type="inferred from homology"/>
<evidence type="ECO:0000259" key="6">
    <source>
        <dbReference type="Pfam" id="PF00496"/>
    </source>
</evidence>